<dbReference type="SUPFAM" id="SSF116734">
    <property type="entry name" value="DNA methylase specificity domain"/>
    <property type="match status" value="1"/>
</dbReference>
<dbReference type="PANTHER" id="PTHR43140">
    <property type="entry name" value="TYPE-1 RESTRICTION ENZYME ECOKI SPECIFICITY PROTEIN"/>
    <property type="match status" value="1"/>
</dbReference>
<dbReference type="InterPro" id="IPR000055">
    <property type="entry name" value="Restrct_endonuc_typeI_TRD"/>
</dbReference>
<evidence type="ECO:0000313" key="6">
    <source>
        <dbReference type="Proteomes" id="UP001524586"/>
    </source>
</evidence>
<comment type="caution">
    <text evidence="5">The sequence shown here is derived from an EMBL/GenBank/DDBJ whole genome shotgun (WGS) entry which is preliminary data.</text>
</comment>
<dbReference type="EC" id="3.1.21.-" evidence="5"/>
<evidence type="ECO:0000256" key="3">
    <source>
        <dbReference type="ARBA" id="ARBA00023125"/>
    </source>
</evidence>
<keyword evidence="2" id="KW-0680">Restriction system</keyword>
<dbReference type="EMBL" id="JANIBK010000020">
    <property type="protein sequence ID" value="MCQ8128000.1"/>
    <property type="molecule type" value="Genomic_DNA"/>
</dbReference>
<dbReference type="InterPro" id="IPR051212">
    <property type="entry name" value="Type-I_RE_S_subunit"/>
</dbReference>
<evidence type="ECO:0000256" key="1">
    <source>
        <dbReference type="ARBA" id="ARBA00010923"/>
    </source>
</evidence>
<dbReference type="GO" id="GO:0016787">
    <property type="term" value="F:hydrolase activity"/>
    <property type="evidence" value="ECO:0007669"/>
    <property type="project" value="UniProtKB-KW"/>
</dbReference>
<dbReference type="GO" id="GO:0004519">
    <property type="term" value="F:endonuclease activity"/>
    <property type="evidence" value="ECO:0007669"/>
    <property type="project" value="UniProtKB-KW"/>
</dbReference>
<keyword evidence="5" id="KW-0255">Endonuclease</keyword>
<keyword evidence="6" id="KW-1185">Reference proteome</keyword>
<dbReference type="Gene3D" id="3.90.220.20">
    <property type="entry name" value="DNA methylase specificity domains"/>
    <property type="match status" value="1"/>
</dbReference>
<keyword evidence="5" id="KW-0378">Hydrolase</keyword>
<feature type="non-terminal residue" evidence="5">
    <location>
        <position position="199"/>
    </location>
</feature>
<organism evidence="5 6">
    <name type="scientific">Methylomonas rivi</name>
    <dbReference type="NCBI Taxonomy" id="2952226"/>
    <lineage>
        <taxon>Bacteria</taxon>
        <taxon>Pseudomonadati</taxon>
        <taxon>Pseudomonadota</taxon>
        <taxon>Gammaproteobacteria</taxon>
        <taxon>Methylococcales</taxon>
        <taxon>Methylococcaceae</taxon>
        <taxon>Methylomonas</taxon>
    </lineage>
</organism>
<dbReference type="InterPro" id="IPR044946">
    <property type="entry name" value="Restrct_endonuc_typeI_TRD_sf"/>
</dbReference>
<dbReference type="PANTHER" id="PTHR43140:SF1">
    <property type="entry name" value="TYPE I RESTRICTION ENZYME ECOKI SPECIFICITY SUBUNIT"/>
    <property type="match status" value="1"/>
</dbReference>
<protein>
    <submittedName>
        <fullName evidence="5">Restriction endonuclease subunit S</fullName>
        <ecNumber evidence="5">3.1.21.-</ecNumber>
    </submittedName>
</protein>
<dbReference type="RefSeq" id="WP_256614361.1">
    <property type="nucleotide sequence ID" value="NZ_JANIBK010000020.1"/>
</dbReference>
<evidence type="ECO:0000256" key="2">
    <source>
        <dbReference type="ARBA" id="ARBA00022747"/>
    </source>
</evidence>
<evidence type="ECO:0000313" key="5">
    <source>
        <dbReference type="EMBL" id="MCQ8128000.1"/>
    </source>
</evidence>
<sequence>MSKLPDGWCLVEIGQITTDANQTIPEPGEHFRYIDIGSVNRVKKCIETPEILTGENAPSRARKRLRANDVLVSMTRPNLNAVAMVNDDLDNQIASTGFDVLRAVEVDPRWLFNVVRTEAFVEKMSALVQGALYPAIRAKDIRSFPVPLPPLNEQKRIADKLDAVLARVDACRDRLNSIPVILKRFRQSVLSAATSGALT</sequence>
<dbReference type="Pfam" id="PF01420">
    <property type="entry name" value="Methylase_S"/>
    <property type="match status" value="1"/>
</dbReference>
<keyword evidence="5" id="KW-0540">Nuclease</keyword>
<name>A0ABT1U3J9_9GAMM</name>
<reference evidence="5 6" key="1">
    <citation type="submission" date="2022-07" db="EMBL/GenBank/DDBJ databases">
        <title>Methylomonas rivi sp. nov., Methylomonas rosea sp. nov., Methylomonas aureus sp. nov. and Methylomonas subterranea sp. nov., four novel methanotrophs isolated from a freshwater creek and the deep terrestrial subsurface.</title>
        <authorList>
            <person name="Abin C."/>
            <person name="Sankaranarayanan K."/>
            <person name="Garner C."/>
            <person name="Sindelar R."/>
            <person name="Kotary K."/>
            <person name="Garner R."/>
            <person name="Barclay S."/>
            <person name="Lawson P."/>
            <person name="Krumholz L."/>
        </authorList>
    </citation>
    <scope>NUCLEOTIDE SEQUENCE [LARGE SCALE GENOMIC DNA]</scope>
    <source>
        <strain evidence="5 6">WSC-6</strain>
    </source>
</reference>
<proteinExistence type="inferred from homology"/>
<evidence type="ECO:0000259" key="4">
    <source>
        <dbReference type="Pfam" id="PF01420"/>
    </source>
</evidence>
<gene>
    <name evidence="5" type="ORF">NP596_05940</name>
</gene>
<feature type="domain" description="Type I restriction modification DNA specificity" evidence="4">
    <location>
        <begin position="27"/>
        <end position="178"/>
    </location>
</feature>
<dbReference type="Proteomes" id="UP001524586">
    <property type="component" value="Unassembled WGS sequence"/>
</dbReference>
<keyword evidence="3" id="KW-0238">DNA-binding</keyword>
<comment type="similarity">
    <text evidence="1">Belongs to the type-I restriction system S methylase family.</text>
</comment>
<accession>A0ABT1U3J9</accession>